<organism evidence="3 4">
    <name type="scientific">Actinomadura namibiensis</name>
    <dbReference type="NCBI Taxonomy" id="182080"/>
    <lineage>
        <taxon>Bacteria</taxon>
        <taxon>Bacillati</taxon>
        <taxon>Actinomycetota</taxon>
        <taxon>Actinomycetes</taxon>
        <taxon>Streptosporangiales</taxon>
        <taxon>Thermomonosporaceae</taxon>
        <taxon>Actinomadura</taxon>
    </lineage>
</organism>
<keyword evidence="4" id="KW-1185">Reference proteome</keyword>
<dbReference type="PANTHER" id="PTHR24094">
    <property type="entry name" value="SECRETED PROTEIN"/>
    <property type="match status" value="1"/>
</dbReference>
<evidence type="ECO:0000256" key="1">
    <source>
        <dbReference type="SAM" id="MobiDB-lite"/>
    </source>
</evidence>
<proteinExistence type="predicted"/>
<reference evidence="3 4" key="1">
    <citation type="submission" date="2020-08" db="EMBL/GenBank/DDBJ databases">
        <title>Genomic Encyclopedia of Type Strains, Phase IV (KMG-IV): sequencing the most valuable type-strain genomes for metagenomic binning, comparative biology and taxonomic classification.</title>
        <authorList>
            <person name="Goeker M."/>
        </authorList>
    </citation>
    <scope>NUCLEOTIDE SEQUENCE [LARGE SCALE GENOMIC DNA]</scope>
    <source>
        <strain evidence="3 4">DSM 44197</strain>
    </source>
</reference>
<dbReference type="EMBL" id="JACJIA010000024">
    <property type="protein sequence ID" value="MBA8957457.1"/>
    <property type="molecule type" value="Genomic_DNA"/>
</dbReference>
<dbReference type="PANTHER" id="PTHR24094:SF15">
    <property type="entry name" value="AMP-DEPENDENT SYNTHETASE_LIGASE DOMAIN-CONTAINING PROTEIN-RELATED"/>
    <property type="match status" value="1"/>
</dbReference>
<evidence type="ECO:0000256" key="2">
    <source>
        <dbReference type="SAM" id="SignalP"/>
    </source>
</evidence>
<keyword evidence="2" id="KW-0732">Signal</keyword>
<dbReference type="AlphaFoldDB" id="A0A7W3M077"/>
<evidence type="ECO:0000313" key="3">
    <source>
        <dbReference type="EMBL" id="MBA8957457.1"/>
    </source>
</evidence>
<feature type="chain" id="PRO_5038710045" evidence="2">
    <location>
        <begin position="22"/>
        <end position="106"/>
    </location>
</feature>
<gene>
    <name evidence="3" type="ORF">HNR61_009150</name>
</gene>
<dbReference type="RefSeq" id="WP_312898409.1">
    <property type="nucleotide sequence ID" value="NZ_BAAALP010000081.1"/>
</dbReference>
<evidence type="ECO:0000313" key="4">
    <source>
        <dbReference type="Proteomes" id="UP000572680"/>
    </source>
</evidence>
<feature type="region of interest" description="Disordered" evidence="1">
    <location>
        <begin position="21"/>
        <end position="40"/>
    </location>
</feature>
<name>A0A7W3M077_ACTNM</name>
<protein>
    <submittedName>
        <fullName evidence="3">Spy/CpxP family protein refolding chaperone</fullName>
    </submittedName>
</protein>
<sequence length="106" mass="10793">MRRLPAVLLFTALAASAAVGAAPTAAAAPPPPPDAATPRSHLASLTVAAEGPSTGYSRDKFPHWITQSGTCNTREVVLQRDGSGVVTDSSCAAVSGTWRSPYDSAT</sequence>
<feature type="signal peptide" evidence="2">
    <location>
        <begin position="1"/>
        <end position="21"/>
    </location>
</feature>
<dbReference type="Proteomes" id="UP000572680">
    <property type="component" value="Unassembled WGS sequence"/>
</dbReference>
<comment type="caution">
    <text evidence="3">The sequence shown here is derived from an EMBL/GenBank/DDBJ whole genome shotgun (WGS) entry which is preliminary data.</text>
</comment>
<accession>A0A7W3M077</accession>